<dbReference type="EMBL" id="GGEC01088795">
    <property type="protein sequence ID" value="MBX69279.1"/>
    <property type="molecule type" value="Transcribed_RNA"/>
</dbReference>
<reference evidence="1" key="1">
    <citation type="submission" date="2018-02" db="EMBL/GenBank/DDBJ databases">
        <title>Rhizophora mucronata_Transcriptome.</title>
        <authorList>
            <person name="Meera S.P."/>
            <person name="Sreeshan A."/>
            <person name="Augustine A."/>
        </authorList>
    </citation>
    <scope>NUCLEOTIDE SEQUENCE</scope>
    <source>
        <tissue evidence="1">Leaf</tissue>
    </source>
</reference>
<name>A0A2P2QQI1_RHIMU</name>
<sequence>MRIVQDLKISPITYFIIK</sequence>
<accession>A0A2P2QQI1</accession>
<dbReference type="AlphaFoldDB" id="A0A2P2QQI1"/>
<evidence type="ECO:0000313" key="1">
    <source>
        <dbReference type="EMBL" id="MBX69279.1"/>
    </source>
</evidence>
<organism evidence="1">
    <name type="scientific">Rhizophora mucronata</name>
    <name type="common">Asiatic mangrove</name>
    <dbReference type="NCBI Taxonomy" id="61149"/>
    <lineage>
        <taxon>Eukaryota</taxon>
        <taxon>Viridiplantae</taxon>
        <taxon>Streptophyta</taxon>
        <taxon>Embryophyta</taxon>
        <taxon>Tracheophyta</taxon>
        <taxon>Spermatophyta</taxon>
        <taxon>Magnoliopsida</taxon>
        <taxon>eudicotyledons</taxon>
        <taxon>Gunneridae</taxon>
        <taxon>Pentapetalae</taxon>
        <taxon>rosids</taxon>
        <taxon>fabids</taxon>
        <taxon>Malpighiales</taxon>
        <taxon>Rhizophoraceae</taxon>
        <taxon>Rhizophora</taxon>
    </lineage>
</organism>
<proteinExistence type="predicted"/>
<protein>
    <submittedName>
        <fullName evidence="1">Uncharacterized protein</fullName>
    </submittedName>
</protein>